<feature type="domain" description="GGDEF" evidence="1">
    <location>
        <begin position="325"/>
        <end position="450"/>
    </location>
</feature>
<dbReference type="eggNOG" id="COG3706">
    <property type="taxonomic scope" value="Bacteria"/>
</dbReference>
<dbReference type="InterPro" id="IPR000160">
    <property type="entry name" value="GGDEF_dom"/>
</dbReference>
<dbReference type="Pfam" id="PF00990">
    <property type="entry name" value="GGDEF"/>
    <property type="match status" value="1"/>
</dbReference>
<dbReference type="Proteomes" id="UP000006431">
    <property type="component" value="Unassembled WGS sequence"/>
</dbReference>
<dbReference type="Gene3D" id="3.30.70.270">
    <property type="match status" value="1"/>
</dbReference>
<dbReference type="OrthoDB" id="5333676at2"/>
<dbReference type="PANTHER" id="PTHR44757:SF2">
    <property type="entry name" value="BIOFILM ARCHITECTURE MAINTENANCE PROTEIN MBAA"/>
    <property type="match status" value="1"/>
</dbReference>
<dbReference type="STRING" id="929558.SMGD1_0132"/>
<dbReference type="HOGENOM" id="CLU_413264_0_0_7"/>
<proteinExistence type="predicted"/>
<accession>B6BLK2</accession>
<protein>
    <submittedName>
        <fullName evidence="2">Protein containing GGDEF domain</fullName>
    </submittedName>
</protein>
<accession>H1FSB3</accession>
<evidence type="ECO:0000313" key="3">
    <source>
        <dbReference type="Proteomes" id="UP000006431"/>
    </source>
</evidence>
<dbReference type="SUPFAM" id="SSF55073">
    <property type="entry name" value="Nucleotide cyclase"/>
    <property type="match status" value="1"/>
</dbReference>
<evidence type="ECO:0000259" key="1">
    <source>
        <dbReference type="PROSITE" id="PS50887"/>
    </source>
</evidence>
<dbReference type="SMART" id="SM00267">
    <property type="entry name" value="GGDEF"/>
    <property type="match status" value="1"/>
</dbReference>
<dbReference type="AlphaFoldDB" id="B6BLK2"/>
<dbReference type="EMBL" id="AFRZ01000001">
    <property type="protein sequence ID" value="EHP28659.1"/>
    <property type="molecule type" value="Genomic_DNA"/>
</dbReference>
<dbReference type="NCBIfam" id="TIGR00254">
    <property type="entry name" value="GGDEF"/>
    <property type="match status" value="1"/>
</dbReference>
<dbReference type="PATRIC" id="fig|929558.5.peg.134"/>
<name>B6BLK2_SULGG</name>
<evidence type="ECO:0000313" key="2">
    <source>
        <dbReference type="EMBL" id="EHP28659.1"/>
    </source>
</evidence>
<dbReference type="InterPro" id="IPR043128">
    <property type="entry name" value="Rev_trsase/Diguanyl_cyclase"/>
</dbReference>
<gene>
    <name evidence="2" type="ORF">SMGD1_0132</name>
</gene>
<dbReference type="InterPro" id="IPR029787">
    <property type="entry name" value="Nucleotide_cyclase"/>
</dbReference>
<comment type="caution">
    <text evidence="2">The sequence shown here is derived from an EMBL/GenBank/DDBJ whole genome shotgun (WGS) entry which is preliminary data.</text>
</comment>
<reference evidence="2 3" key="1">
    <citation type="journal article" date="2012" name="Proc. Natl. Acad. Sci. U.S.A.">
        <title>Genome and physiology of a model Epsilonproteobacterium responsible for sulfide detoxification in marine oxygen depletion zones.</title>
        <authorList>
            <person name="Grote J."/>
            <person name="Schott T."/>
            <person name="Bruckner C.G."/>
            <person name="Glockner F.O."/>
            <person name="Jost G."/>
            <person name="Teeling H."/>
            <person name="Labrenz M."/>
            <person name="Jurgens K."/>
        </authorList>
    </citation>
    <scope>NUCLEOTIDE SEQUENCE [LARGE SCALE GENOMIC DNA]</scope>
    <source>
        <strain evidence="2 3">GD1</strain>
    </source>
</reference>
<organism evidence="2 3">
    <name type="scientific">Sulfurimonas gotlandica (strain DSM 19862 / JCM 16533 / GD1)</name>
    <dbReference type="NCBI Taxonomy" id="929558"/>
    <lineage>
        <taxon>Bacteria</taxon>
        <taxon>Pseudomonadati</taxon>
        <taxon>Campylobacterota</taxon>
        <taxon>Epsilonproteobacteria</taxon>
        <taxon>Campylobacterales</taxon>
        <taxon>Sulfurimonadaceae</taxon>
        <taxon>Sulfurimonas</taxon>
    </lineage>
</organism>
<dbReference type="RefSeq" id="WP_008338438.1">
    <property type="nucleotide sequence ID" value="NZ_AFRZ01000001.1"/>
</dbReference>
<dbReference type="CDD" id="cd01949">
    <property type="entry name" value="GGDEF"/>
    <property type="match status" value="1"/>
</dbReference>
<sequence>MSKLQELAPNLLNIIDQLEINRVKLGSEWIEIPTVKSIFKNYKIAGVKFRDGYGVPIIEYFIAVVREEKEAGNCPIMSKLVNFLLEKNITPKDVFDICMGLRRTLVTYIFRDKLIKDNAMEMMDEIAILFDANLSGVLEIFTTFYEKKQQAIQKSIVQQKKFSQILKIINFINTKIIIVQNGHIILANQPFFEAIGVNDIKEFNKNFSSTFSFMKDVDSSSKIKFDLENINEWLSSVYESNKPFTTNIFNNKMADVFTYSGRITTLPESEPTKYIISFNSISSHVANEALIREKLEHDELTGLYNYVKFIHLMGEAQRKALQDNTQLALVIVDIPQLKEINNTQGMDAGDKAIVNVAKDLISNTDKNMIVARLEGSRFGVLIVYENEQDSYNWCSSLHIELSKSPHRKTISITAFDLSETVNSVQIRANSLIDEINSSQEGSVSTDFENVKLYEALPDQERFTDRLKGMKKIKTTLYYKGLAISVENKLLFVDKDSATVQLSNKEFCATAPNENIYLEFPMLGIVKASVYSLNDKNNTVKIHRFRLSKHTPLKRKIFRVEVEENMKVNILSDGPDCEGVVNDINEEYIGLRLKRKRSLDEGSFVSIDIMLPVDDITTSFITEATVKKIEKVKDGFKIVVLCHLDGINKGILKQYIANRQMKIIHELRK</sequence>
<dbReference type="PROSITE" id="PS50887">
    <property type="entry name" value="GGDEF"/>
    <property type="match status" value="1"/>
</dbReference>
<keyword evidence="3" id="KW-1185">Reference proteome</keyword>
<dbReference type="InterPro" id="IPR052155">
    <property type="entry name" value="Biofilm_reg_signaling"/>
</dbReference>
<dbReference type="PANTHER" id="PTHR44757">
    <property type="entry name" value="DIGUANYLATE CYCLASE DGCP"/>
    <property type="match status" value="1"/>
</dbReference>